<feature type="transmembrane region" description="Helical" evidence="1">
    <location>
        <begin position="6"/>
        <end position="26"/>
    </location>
</feature>
<keyword evidence="1" id="KW-1133">Transmembrane helix</keyword>
<reference evidence="2 3" key="1">
    <citation type="journal article" date="2018" name="Biotechnol. Biofuels">
        <title>Integrative visual omics of the white-rot fungus Polyporus brumalis exposes the biotechnological potential of its oxidative enzymes for delignifying raw plant biomass.</title>
        <authorList>
            <person name="Miyauchi S."/>
            <person name="Rancon A."/>
            <person name="Drula E."/>
            <person name="Hage H."/>
            <person name="Chaduli D."/>
            <person name="Favel A."/>
            <person name="Grisel S."/>
            <person name="Henrissat B."/>
            <person name="Herpoel-Gimbert I."/>
            <person name="Ruiz-Duenas F.J."/>
            <person name="Chevret D."/>
            <person name="Hainaut M."/>
            <person name="Lin J."/>
            <person name="Wang M."/>
            <person name="Pangilinan J."/>
            <person name="Lipzen A."/>
            <person name="Lesage-Meessen L."/>
            <person name="Navarro D."/>
            <person name="Riley R."/>
            <person name="Grigoriev I.V."/>
            <person name="Zhou S."/>
            <person name="Raouche S."/>
            <person name="Rosso M.N."/>
        </authorList>
    </citation>
    <scope>NUCLEOTIDE SEQUENCE [LARGE SCALE GENOMIC DNA]</scope>
    <source>
        <strain evidence="2 3">BRFM 1820</strain>
    </source>
</reference>
<proteinExistence type="predicted"/>
<sequence>MQLDLTIRICFWGGTYVFWLPVDLKVHRARFRSSRRSESHCRILILAGPRSRSNCWWTVQTNCPSRFSTKYLPTRAPMVVMYTACSLSLVSKMIHAASPVASLSCPESSGLLKAA</sequence>
<evidence type="ECO:0000256" key="1">
    <source>
        <dbReference type="SAM" id="Phobius"/>
    </source>
</evidence>
<name>A0A371DMF5_9APHY</name>
<protein>
    <submittedName>
        <fullName evidence="2">Uncharacterized protein</fullName>
    </submittedName>
</protein>
<dbReference type="AlphaFoldDB" id="A0A371DMF5"/>
<accession>A0A371DMF5</accession>
<organism evidence="2 3">
    <name type="scientific">Lentinus brumalis</name>
    <dbReference type="NCBI Taxonomy" id="2498619"/>
    <lineage>
        <taxon>Eukaryota</taxon>
        <taxon>Fungi</taxon>
        <taxon>Dikarya</taxon>
        <taxon>Basidiomycota</taxon>
        <taxon>Agaricomycotina</taxon>
        <taxon>Agaricomycetes</taxon>
        <taxon>Polyporales</taxon>
        <taxon>Polyporaceae</taxon>
        <taxon>Lentinus</taxon>
    </lineage>
</organism>
<keyword evidence="1" id="KW-0472">Membrane</keyword>
<keyword evidence="3" id="KW-1185">Reference proteome</keyword>
<gene>
    <name evidence="2" type="ORF">OH76DRAFT_1142842</name>
</gene>
<evidence type="ECO:0000313" key="3">
    <source>
        <dbReference type="Proteomes" id="UP000256964"/>
    </source>
</evidence>
<keyword evidence="1" id="KW-0812">Transmembrane</keyword>
<evidence type="ECO:0000313" key="2">
    <source>
        <dbReference type="EMBL" id="RDX53705.1"/>
    </source>
</evidence>
<dbReference type="EMBL" id="KZ857386">
    <property type="protein sequence ID" value="RDX53705.1"/>
    <property type="molecule type" value="Genomic_DNA"/>
</dbReference>
<dbReference type="Proteomes" id="UP000256964">
    <property type="component" value="Unassembled WGS sequence"/>
</dbReference>